<evidence type="ECO:0000313" key="2">
    <source>
        <dbReference type="Proteomes" id="UP000220210"/>
    </source>
</evidence>
<name>A0A9X6W0U5_BACCE</name>
<comment type="caution">
    <text evidence="1">The sequence shown here is derived from an EMBL/GenBank/DDBJ whole genome shotgun (WGS) entry which is preliminary data.</text>
</comment>
<gene>
    <name evidence="1" type="ORF">CN357_06105</name>
</gene>
<reference evidence="1 2" key="1">
    <citation type="submission" date="2017-09" db="EMBL/GenBank/DDBJ databases">
        <title>Large-scale bioinformatics analysis of Bacillus genomes uncovers conserved roles of natural products in bacterial physiology.</title>
        <authorList>
            <consortium name="Agbiome Team Llc"/>
            <person name="Bleich R.M."/>
            <person name="Kirk G.J."/>
            <person name="Santa Maria K.C."/>
            <person name="Allen S.E."/>
            <person name="Farag S."/>
            <person name="Shank E.A."/>
            <person name="Bowers A."/>
        </authorList>
    </citation>
    <scope>NUCLEOTIDE SEQUENCE [LARGE SCALE GENOMIC DNA]</scope>
    <source>
        <strain evidence="1 2">AFS020204</strain>
    </source>
</reference>
<accession>A0A9X6W0U5</accession>
<evidence type="ECO:0000313" key="1">
    <source>
        <dbReference type="EMBL" id="PFF51382.1"/>
    </source>
</evidence>
<proteinExistence type="predicted"/>
<dbReference type="AlphaFoldDB" id="A0A9X6W0U5"/>
<dbReference type="RefSeq" id="WP_098087470.1">
    <property type="nucleotide sequence ID" value="NZ_NTSO01000003.1"/>
</dbReference>
<dbReference type="EMBL" id="NTSO01000003">
    <property type="protein sequence ID" value="PFF51382.1"/>
    <property type="molecule type" value="Genomic_DNA"/>
</dbReference>
<dbReference type="Proteomes" id="UP000220210">
    <property type="component" value="Unassembled WGS sequence"/>
</dbReference>
<sequence length="107" mass="12060">MQCNADNSTQTLTNKKGDSMVKTVGLFLRYPHENNDKVDGHARDAASADAKKFIEDYNETHDQEVEFQDVLITKITGDTDTKCGADNVCHWQFKGEATYEILVQCSR</sequence>
<protein>
    <submittedName>
        <fullName evidence="1">Uncharacterized protein</fullName>
    </submittedName>
</protein>
<organism evidence="1 2">
    <name type="scientific">Bacillus cereus</name>
    <dbReference type="NCBI Taxonomy" id="1396"/>
    <lineage>
        <taxon>Bacteria</taxon>
        <taxon>Bacillati</taxon>
        <taxon>Bacillota</taxon>
        <taxon>Bacilli</taxon>
        <taxon>Bacillales</taxon>
        <taxon>Bacillaceae</taxon>
        <taxon>Bacillus</taxon>
        <taxon>Bacillus cereus group</taxon>
    </lineage>
</organism>